<feature type="transmembrane region" description="Helical" evidence="1">
    <location>
        <begin position="63"/>
        <end position="86"/>
    </location>
</feature>
<sequence length="299" mass="33919">MAIPTNILFISLLIIPMFVCIGIIYFIKSFSDKRRIYPFDVAKTARTPGYSLISQIIDSTWNVAFYIMFIFFSCVLPFAIAGFSFYADTQVASLSTTIFISICIFIYFGIKFLKEFLKLNQLKVGLEAEWAVGNKLNELQQLGYKVFHDVQADNFNIDHLVVGSNGVFAIETKGRRKPLVKSKGQNKPRNKQFNVVVKGTLLEFPTWKDTKSVEQAIRQGKWVSNWLTKSTGQEIQAAAVLIIPGWYIERKEKPIIPVLPHNNLANTFPKLLGSSLDSKTIDRICYQIAQRVQRGSNSL</sequence>
<evidence type="ECO:0000313" key="4">
    <source>
        <dbReference type="Proteomes" id="UP001139646"/>
    </source>
</evidence>
<dbReference type="EMBL" id="JAKKSL010000001">
    <property type="protein sequence ID" value="MCI2283020.1"/>
    <property type="molecule type" value="Genomic_DNA"/>
</dbReference>
<comment type="caution">
    <text evidence="3">The sequence shown here is derived from an EMBL/GenBank/DDBJ whole genome shotgun (WGS) entry which is preliminary data.</text>
</comment>
<name>A0ABS9WYW1_9GAMM</name>
<protein>
    <submittedName>
        <fullName evidence="3">NERD domain-containing protein</fullName>
    </submittedName>
</protein>
<accession>A0ABS9WYW1</accession>
<dbReference type="InterPro" id="IPR011528">
    <property type="entry name" value="NERD"/>
</dbReference>
<dbReference type="Proteomes" id="UP001139646">
    <property type="component" value="Unassembled WGS sequence"/>
</dbReference>
<evidence type="ECO:0000259" key="2">
    <source>
        <dbReference type="PROSITE" id="PS50965"/>
    </source>
</evidence>
<keyword evidence="1" id="KW-1133">Transmembrane helix</keyword>
<feature type="transmembrane region" description="Helical" evidence="1">
    <location>
        <begin position="6"/>
        <end position="27"/>
    </location>
</feature>
<reference evidence="3" key="1">
    <citation type="submission" date="2022-01" db="EMBL/GenBank/DDBJ databases">
        <title>Colwellia maritima, isolated from seawater.</title>
        <authorList>
            <person name="Kristyanto S."/>
            <person name="Jung J."/>
            <person name="Jeon C.O."/>
        </authorList>
    </citation>
    <scope>NUCLEOTIDE SEQUENCE</scope>
    <source>
        <strain evidence="3">MSW7</strain>
    </source>
</reference>
<organism evidence="3 4">
    <name type="scientific">Colwellia maritima</name>
    <dbReference type="NCBI Taxonomy" id="2912588"/>
    <lineage>
        <taxon>Bacteria</taxon>
        <taxon>Pseudomonadati</taxon>
        <taxon>Pseudomonadota</taxon>
        <taxon>Gammaproteobacteria</taxon>
        <taxon>Alteromonadales</taxon>
        <taxon>Colwelliaceae</taxon>
        <taxon>Colwellia</taxon>
    </lineage>
</organism>
<feature type="domain" description="NERD" evidence="2">
    <location>
        <begin position="124"/>
        <end position="250"/>
    </location>
</feature>
<gene>
    <name evidence="3" type="ORF">L3081_05935</name>
</gene>
<evidence type="ECO:0000256" key="1">
    <source>
        <dbReference type="SAM" id="Phobius"/>
    </source>
</evidence>
<dbReference type="Pfam" id="PF08378">
    <property type="entry name" value="NERD"/>
    <property type="match status" value="1"/>
</dbReference>
<keyword evidence="4" id="KW-1185">Reference proteome</keyword>
<keyword evidence="1" id="KW-0812">Transmembrane</keyword>
<dbReference type="PROSITE" id="PS50965">
    <property type="entry name" value="NERD"/>
    <property type="match status" value="1"/>
</dbReference>
<proteinExistence type="predicted"/>
<evidence type="ECO:0000313" key="3">
    <source>
        <dbReference type="EMBL" id="MCI2283020.1"/>
    </source>
</evidence>
<feature type="transmembrane region" description="Helical" evidence="1">
    <location>
        <begin position="92"/>
        <end position="113"/>
    </location>
</feature>
<keyword evidence="1" id="KW-0472">Membrane</keyword>
<dbReference type="RefSeq" id="WP_242284163.1">
    <property type="nucleotide sequence ID" value="NZ_JAKKSL010000001.1"/>
</dbReference>